<keyword evidence="3" id="KW-1185">Reference proteome</keyword>
<evidence type="ECO:0000313" key="2">
    <source>
        <dbReference type="EMBL" id="CAB1434890.1"/>
    </source>
</evidence>
<comment type="caution">
    <text evidence="2">The sequence shown here is derived from an EMBL/GenBank/DDBJ whole genome shotgun (WGS) entry which is preliminary data.</text>
</comment>
<evidence type="ECO:0000313" key="3">
    <source>
        <dbReference type="Proteomes" id="UP001153269"/>
    </source>
</evidence>
<feature type="region of interest" description="Disordered" evidence="1">
    <location>
        <begin position="32"/>
        <end position="51"/>
    </location>
</feature>
<organism evidence="2 3">
    <name type="scientific">Pleuronectes platessa</name>
    <name type="common">European plaice</name>
    <dbReference type="NCBI Taxonomy" id="8262"/>
    <lineage>
        <taxon>Eukaryota</taxon>
        <taxon>Metazoa</taxon>
        <taxon>Chordata</taxon>
        <taxon>Craniata</taxon>
        <taxon>Vertebrata</taxon>
        <taxon>Euteleostomi</taxon>
        <taxon>Actinopterygii</taxon>
        <taxon>Neopterygii</taxon>
        <taxon>Teleostei</taxon>
        <taxon>Neoteleostei</taxon>
        <taxon>Acanthomorphata</taxon>
        <taxon>Carangaria</taxon>
        <taxon>Pleuronectiformes</taxon>
        <taxon>Pleuronectoidei</taxon>
        <taxon>Pleuronectidae</taxon>
        <taxon>Pleuronectes</taxon>
    </lineage>
</organism>
<dbReference type="EMBL" id="CADEAL010001707">
    <property type="protein sequence ID" value="CAB1434890.1"/>
    <property type="molecule type" value="Genomic_DNA"/>
</dbReference>
<dbReference type="AlphaFoldDB" id="A0A9N7YS62"/>
<feature type="region of interest" description="Disordered" evidence="1">
    <location>
        <begin position="85"/>
        <end position="105"/>
    </location>
</feature>
<proteinExistence type="predicted"/>
<protein>
    <submittedName>
        <fullName evidence="2">Uncharacterized protein</fullName>
    </submittedName>
</protein>
<reference evidence="2" key="1">
    <citation type="submission" date="2020-03" db="EMBL/GenBank/DDBJ databases">
        <authorList>
            <person name="Weist P."/>
        </authorList>
    </citation>
    <scope>NUCLEOTIDE SEQUENCE</scope>
</reference>
<evidence type="ECO:0000256" key="1">
    <source>
        <dbReference type="SAM" id="MobiDB-lite"/>
    </source>
</evidence>
<gene>
    <name evidence="2" type="ORF">PLEPLA_LOCUS22994</name>
</gene>
<name>A0A9N7YS62_PLEPL</name>
<sequence>MSPASPPYSHWGSSRLRDLLMSEHLLDSQLGPRWERDLSLPPSTRRRSPTSFRVTLDASRHISVMRAPAGWSVVVLRWVPVRDNGEREYDPHYSAVTSPGDEPHE</sequence>
<accession>A0A9N7YS62</accession>
<dbReference type="Proteomes" id="UP001153269">
    <property type="component" value="Unassembled WGS sequence"/>
</dbReference>